<keyword evidence="1" id="KW-0175">Coiled coil</keyword>
<dbReference type="RefSeq" id="XP_005180132.1">
    <property type="nucleotide sequence ID" value="XM_005180075.3"/>
</dbReference>
<sequence length="234" mass="26877">MYWKFIFILVISVAGISAGGEHNHLEQQLMADSHLLRESQFGLENDIKQLKRGFDILSREINDVKSDLLETDNPVEKCKLENLSTTTENKLKQIASQLQLMINVNDADQMAKFKQISQNLGEQCENDPLMEMKLKIQEKLSQFDKFSERLQNLETALQQSVSTAEDNERRANISKLLTESVERLQEQEQKLQYFDNVVLQLLTLAEEIKAKAEKNSDCETGKCLSRKILDAIKK</sequence>
<reference evidence="3" key="1">
    <citation type="submission" date="2020-05" db="UniProtKB">
        <authorList>
            <consortium name="EnsemblMetazoa"/>
        </authorList>
    </citation>
    <scope>IDENTIFICATION</scope>
    <source>
        <strain evidence="3">Aabys</strain>
    </source>
</reference>
<dbReference type="EnsemblMetazoa" id="MDOA005154-RA">
    <property type="protein sequence ID" value="MDOA005154-PA"/>
    <property type="gene ID" value="MDOA005154"/>
</dbReference>
<keyword evidence="2" id="KW-0732">Signal</keyword>
<dbReference type="VEuPathDB" id="VectorBase:MDOMA2_011332"/>
<feature type="coiled-coil region" evidence="1">
    <location>
        <begin position="136"/>
        <end position="170"/>
    </location>
</feature>
<evidence type="ECO:0000313" key="4">
    <source>
        <dbReference type="Proteomes" id="UP001652621"/>
    </source>
</evidence>
<organism evidence="3">
    <name type="scientific">Musca domestica</name>
    <name type="common">House fly</name>
    <dbReference type="NCBI Taxonomy" id="7370"/>
    <lineage>
        <taxon>Eukaryota</taxon>
        <taxon>Metazoa</taxon>
        <taxon>Ecdysozoa</taxon>
        <taxon>Arthropoda</taxon>
        <taxon>Hexapoda</taxon>
        <taxon>Insecta</taxon>
        <taxon>Pterygota</taxon>
        <taxon>Neoptera</taxon>
        <taxon>Endopterygota</taxon>
        <taxon>Diptera</taxon>
        <taxon>Brachycera</taxon>
        <taxon>Muscomorpha</taxon>
        <taxon>Muscoidea</taxon>
        <taxon>Muscidae</taxon>
        <taxon>Musca</taxon>
    </lineage>
</organism>
<reference evidence="5" key="2">
    <citation type="submission" date="2025-04" db="UniProtKB">
        <authorList>
            <consortium name="RefSeq"/>
        </authorList>
    </citation>
    <scope>IDENTIFICATION</scope>
    <source>
        <strain evidence="5">Aabys</strain>
    </source>
</reference>
<dbReference type="AlphaFoldDB" id="A0A1I8MI75"/>
<proteinExistence type="predicted"/>
<name>A0A1I8MI75_MUSDO</name>
<gene>
    <name evidence="3" type="primary">101888063</name>
    <name evidence="5" type="synonym">LOC101888063</name>
</gene>
<evidence type="ECO:0000313" key="5">
    <source>
        <dbReference type="RefSeq" id="XP_005180132.1"/>
    </source>
</evidence>
<evidence type="ECO:0000256" key="2">
    <source>
        <dbReference type="SAM" id="SignalP"/>
    </source>
</evidence>
<dbReference type="VEuPathDB" id="VectorBase:MDOA005154"/>
<accession>A0A1I8MI75</accession>
<keyword evidence="4" id="KW-1185">Reference proteome</keyword>
<protein>
    <submittedName>
        <fullName evidence="5">Vacuolar protein-sorting-associated protein 46-like</fullName>
    </submittedName>
</protein>
<dbReference type="KEGG" id="mde:101888063"/>
<evidence type="ECO:0000256" key="1">
    <source>
        <dbReference type="SAM" id="Coils"/>
    </source>
</evidence>
<evidence type="ECO:0000313" key="3">
    <source>
        <dbReference type="EnsemblMetazoa" id="MDOA005154-PA"/>
    </source>
</evidence>
<dbReference type="GeneID" id="101888063"/>
<feature type="chain" id="PRO_5044560382" evidence="2">
    <location>
        <begin position="19"/>
        <end position="234"/>
    </location>
</feature>
<dbReference type="Proteomes" id="UP001652621">
    <property type="component" value="Unplaced"/>
</dbReference>
<feature type="signal peptide" evidence="2">
    <location>
        <begin position="1"/>
        <end position="18"/>
    </location>
</feature>